<dbReference type="EMBL" id="JBJUIK010000006">
    <property type="protein sequence ID" value="KAL3524756.1"/>
    <property type="molecule type" value="Genomic_DNA"/>
</dbReference>
<protein>
    <submittedName>
        <fullName evidence="1">Uncharacterized protein</fullName>
    </submittedName>
</protein>
<name>A0ABD3A1C6_9GENT</name>
<evidence type="ECO:0000313" key="2">
    <source>
        <dbReference type="Proteomes" id="UP001630127"/>
    </source>
</evidence>
<proteinExistence type="predicted"/>
<evidence type="ECO:0000313" key="1">
    <source>
        <dbReference type="EMBL" id="KAL3524756.1"/>
    </source>
</evidence>
<keyword evidence="2" id="KW-1185">Reference proteome</keyword>
<dbReference type="AlphaFoldDB" id="A0ABD3A1C6"/>
<reference evidence="1 2" key="1">
    <citation type="submission" date="2024-11" db="EMBL/GenBank/DDBJ databases">
        <title>A near-complete genome assembly of Cinchona calisaya.</title>
        <authorList>
            <person name="Lian D.C."/>
            <person name="Zhao X.W."/>
            <person name="Wei L."/>
        </authorList>
    </citation>
    <scope>NUCLEOTIDE SEQUENCE [LARGE SCALE GENOMIC DNA]</scope>
    <source>
        <tissue evidence="1">Nenye</tissue>
    </source>
</reference>
<gene>
    <name evidence="1" type="ORF">ACH5RR_013128</name>
</gene>
<dbReference type="Proteomes" id="UP001630127">
    <property type="component" value="Unassembled WGS sequence"/>
</dbReference>
<sequence length="82" mass="9087">MQWSKSELYDSSESKESVEVFGDIFKAAPMEHSVIQSVLSNLLAEIIEQVNPLRSPSFQMGSSRLNLCLLGTNLKTSVVIVE</sequence>
<accession>A0ABD3A1C6</accession>
<comment type="caution">
    <text evidence="1">The sequence shown here is derived from an EMBL/GenBank/DDBJ whole genome shotgun (WGS) entry which is preliminary data.</text>
</comment>
<organism evidence="1 2">
    <name type="scientific">Cinchona calisaya</name>
    <dbReference type="NCBI Taxonomy" id="153742"/>
    <lineage>
        <taxon>Eukaryota</taxon>
        <taxon>Viridiplantae</taxon>
        <taxon>Streptophyta</taxon>
        <taxon>Embryophyta</taxon>
        <taxon>Tracheophyta</taxon>
        <taxon>Spermatophyta</taxon>
        <taxon>Magnoliopsida</taxon>
        <taxon>eudicotyledons</taxon>
        <taxon>Gunneridae</taxon>
        <taxon>Pentapetalae</taxon>
        <taxon>asterids</taxon>
        <taxon>lamiids</taxon>
        <taxon>Gentianales</taxon>
        <taxon>Rubiaceae</taxon>
        <taxon>Cinchonoideae</taxon>
        <taxon>Cinchoneae</taxon>
        <taxon>Cinchona</taxon>
    </lineage>
</organism>